<gene>
    <name evidence="11" type="primary">rpoH</name>
    <name evidence="11" type="ORF">sL5_02880</name>
</gene>
<evidence type="ECO:0000256" key="4">
    <source>
        <dbReference type="ARBA" id="ARBA00023016"/>
    </source>
</evidence>
<dbReference type="InterPro" id="IPR007630">
    <property type="entry name" value="RNA_pol_sigma70_r4"/>
</dbReference>
<evidence type="ECO:0000313" key="11">
    <source>
        <dbReference type="EMBL" id="GHM59295.1"/>
    </source>
</evidence>
<name>A0A8J3HUH8_9RICK</name>
<evidence type="ECO:0000259" key="9">
    <source>
        <dbReference type="Pfam" id="PF04542"/>
    </source>
</evidence>
<evidence type="ECO:0000256" key="3">
    <source>
        <dbReference type="ARBA" id="ARBA00023015"/>
    </source>
</evidence>
<dbReference type="InterPro" id="IPR014284">
    <property type="entry name" value="RNA_pol_sigma-70_dom"/>
</dbReference>
<dbReference type="PANTHER" id="PTHR30376:SF3">
    <property type="entry name" value="RNA POLYMERASE SIGMA FACTOR RPOH"/>
    <property type="match status" value="1"/>
</dbReference>
<protein>
    <recommendedName>
        <fullName evidence="8">RNA polymerase sigma factor RpoH</fullName>
    </recommendedName>
</protein>
<dbReference type="InterPro" id="IPR013324">
    <property type="entry name" value="RNA_pol_sigma_r3/r4-like"/>
</dbReference>
<dbReference type="InterPro" id="IPR012759">
    <property type="entry name" value="RNA_pol_sigma_RpoH_proteobac"/>
</dbReference>
<feature type="domain" description="RNA polymerase sigma-70 region 2" evidence="9">
    <location>
        <begin position="51"/>
        <end position="119"/>
    </location>
</feature>
<dbReference type="NCBIfam" id="TIGR02937">
    <property type="entry name" value="sigma70-ECF"/>
    <property type="match status" value="1"/>
</dbReference>
<evidence type="ECO:0000256" key="7">
    <source>
        <dbReference type="ARBA" id="ARBA00023163"/>
    </source>
</evidence>
<feature type="domain" description="RNA polymerase sigma-70 region 4" evidence="10">
    <location>
        <begin position="229"/>
        <end position="280"/>
    </location>
</feature>
<keyword evidence="6" id="KW-0238">DNA-binding</keyword>
<dbReference type="Pfam" id="PF04542">
    <property type="entry name" value="Sigma70_r2"/>
    <property type="match status" value="1"/>
</dbReference>
<proteinExistence type="inferred from homology"/>
<keyword evidence="3" id="KW-0805">Transcription regulation</keyword>
<comment type="caution">
    <text evidence="11">The sequence shown here is derived from an EMBL/GenBank/DDBJ whole genome shotgun (WGS) entry which is preliminary data.</text>
</comment>
<evidence type="ECO:0000256" key="2">
    <source>
        <dbReference type="ARBA" id="ARBA00022490"/>
    </source>
</evidence>
<dbReference type="PRINTS" id="PR00046">
    <property type="entry name" value="SIGMA70FCT"/>
</dbReference>
<dbReference type="InterPro" id="IPR013325">
    <property type="entry name" value="RNA_pol_sigma_r2"/>
</dbReference>
<dbReference type="InterPro" id="IPR000943">
    <property type="entry name" value="RNA_pol_sigma70"/>
</dbReference>
<dbReference type="EMBL" id="BNGU01000007">
    <property type="protein sequence ID" value="GHM59295.1"/>
    <property type="molecule type" value="Genomic_DNA"/>
</dbReference>
<dbReference type="Gene3D" id="1.20.120.1810">
    <property type="match status" value="1"/>
</dbReference>
<dbReference type="GO" id="GO:0003677">
    <property type="term" value="F:DNA binding"/>
    <property type="evidence" value="ECO:0007669"/>
    <property type="project" value="UniProtKB-KW"/>
</dbReference>
<dbReference type="GO" id="GO:0016987">
    <property type="term" value="F:sigma factor activity"/>
    <property type="evidence" value="ECO:0007669"/>
    <property type="project" value="UniProtKB-UniRule"/>
</dbReference>
<dbReference type="AlphaFoldDB" id="A0A8J3HUH8"/>
<keyword evidence="4" id="KW-0346">Stress response</keyword>
<evidence type="ECO:0000313" key="12">
    <source>
        <dbReference type="Proteomes" id="UP000637906"/>
    </source>
</evidence>
<dbReference type="GO" id="GO:0006352">
    <property type="term" value="P:DNA-templated transcription initiation"/>
    <property type="evidence" value="ECO:0007669"/>
    <property type="project" value="UniProtKB-UniRule"/>
</dbReference>
<dbReference type="NCBIfam" id="TIGR02392">
    <property type="entry name" value="rpoH_proteo"/>
    <property type="match status" value="1"/>
</dbReference>
<evidence type="ECO:0000259" key="10">
    <source>
        <dbReference type="Pfam" id="PF04545"/>
    </source>
</evidence>
<dbReference type="NCBIfam" id="NF005143">
    <property type="entry name" value="PRK06596.1"/>
    <property type="match status" value="1"/>
</dbReference>
<dbReference type="PANTHER" id="PTHR30376">
    <property type="entry name" value="SIGMA FACTOR RPOH HEAT SHOCK RELATED"/>
    <property type="match status" value="1"/>
</dbReference>
<organism evidence="11 12">
    <name type="scientific">Candidatus Mesenet longicola</name>
    <dbReference type="NCBI Taxonomy" id="1892558"/>
    <lineage>
        <taxon>Bacteria</taxon>
        <taxon>Pseudomonadati</taxon>
        <taxon>Pseudomonadota</taxon>
        <taxon>Alphaproteobacteria</taxon>
        <taxon>Rickettsiales</taxon>
        <taxon>Anaplasmataceae</taxon>
        <taxon>Candidatus Mesenet</taxon>
    </lineage>
</organism>
<evidence type="ECO:0000256" key="8">
    <source>
        <dbReference type="NCBIfam" id="TIGR02392"/>
    </source>
</evidence>
<evidence type="ECO:0000256" key="1">
    <source>
        <dbReference type="ARBA" id="ARBA00007788"/>
    </source>
</evidence>
<dbReference type="PIRSF" id="PIRSF000770">
    <property type="entry name" value="RNA_pol_sigma-SigE/K"/>
    <property type="match status" value="1"/>
</dbReference>
<sequence>MLMSEPSIYVDGDITQYIGRIQAFPMLSQEDEVKLAKNWYESHDMKAAHKLITSHLRFVVKIAMKFKNYGLSLMEMIMEGNIGLIHSVKKFNPNLGFRFSTYAIWWIKASIKEYILRSWSFVKIGTTQAQRKLFFSLRKTKRKILGCTGNGTLVKEEVKLIADECSVSEQDVIEMNDRLMCRDKSLNSLIGDSSDRELQDIIPSHQPNQEAIYTEKEEQQLRSNILNAAFSTLDERARDILTSRHLNGKNETLETLSKRYSVSKERIRQIEEQAIAKIKKFVRSKQESF</sequence>
<comment type="similarity">
    <text evidence="1">Belongs to the sigma-70 factor family.</text>
</comment>
<reference evidence="11 12" key="1">
    <citation type="journal article" date="2021" name="Microb. Ecol.">
        <title>Candidatus Mesenet longicola: Novel Endosymbionts of Brontispa longissima that Induce Cytoplasmic Incompatibility.</title>
        <authorList>
            <person name="Takano S."/>
            <person name="Gotoh Y."/>
            <person name="Hayashi T."/>
        </authorList>
    </citation>
    <scope>NUCLEOTIDE SEQUENCE [LARGE SCALE GENOMIC DNA]</scope>
    <source>
        <strain evidence="11">L5</strain>
    </source>
</reference>
<keyword evidence="7" id="KW-0804">Transcription</keyword>
<dbReference type="SUPFAM" id="SSF88659">
    <property type="entry name" value="Sigma3 and sigma4 domains of RNA polymerase sigma factors"/>
    <property type="match status" value="1"/>
</dbReference>
<dbReference type="InterPro" id="IPR036388">
    <property type="entry name" value="WH-like_DNA-bd_sf"/>
</dbReference>
<evidence type="ECO:0000256" key="6">
    <source>
        <dbReference type="ARBA" id="ARBA00023125"/>
    </source>
</evidence>
<keyword evidence="2" id="KW-0963">Cytoplasm</keyword>
<keyword evidence="12" id="KW-1185">Reference proteome</keyword>
<dbReference type="SUPFAM" id="SSF88946">
    <property type="entry name" value="Sigma2 domain of RNA polymerase sigma factors"/>
    <property type="match status" value="1"/>
</dbReference>
<dbReference type="InterPro" id="IPR007627">
    <property type="entry name" value="RNA_pol_sigma70_r2"/>
</dbReference>
<dbReference type="InterPro" id="IPR050813">
    <property type="entry name" value="Sigma-70_Factor"/>
</dbReference>
<dbReference type="Gene3D" id="1.10.10.10">
    <property type="entry name" value="Winged helix-like DNA-binding domain superfamily/Winged helix DNA-binding domain"/>
    <property type="match status" value="1"/>
</dbReference>
<dbReference type="Pfam" id="PF04545">
    <property type="entry name" value="Sigma70_r4"/>
    <property type="match status" value="1"/>
</dbReference>
<dbReference type="Proteomes" id="UP000637906">
    <property type="component" value="Unassembled WGS sequence"/>
</dbReference>
<accession>A0A8J3HUH8</accession>
<keyword evidence="5" id="KW-0731">Sigma factor</keyword>
<evidence type="ECO:0000256" key="5">
    <source>
        <dbReference type="ARBA" id="ARBA00023082"/>
    </source>
</evidence>